<dbReference type="Gene3D" id="1.20.1280.50">
    <property type="match status" value="1"/>
</dbReference>
<dbReference type="Pfam" id="PF07734">
    <property type="entry name" value="FBA_1"/>
    <property type="match status" value="1"/>
</dbReference>
<keyword evidence="3" id="KW-1185">Reference proteome</keyword>
<dbReference type="EMBL" id="BAABME010001956">
    <property type="protein sequence ID" value="GAA0152287.1"/>
    <property type="molecule type" value="Genomic_DNA"/>
</dbReference>
<evidence type="ECO:0000259" key="1">
    <source>
        <dbReference type="SMART" id="SM00256"/>
    </source>
</evidence>
<dbReference type="NCBIfam" id="TIGR01640">
    <property type="entry name" value="F_box_assoc_1"/>
    <property type="match status" value="1"/>
</dbReference>
<feature type="domain" description="F-box" evidence="1">
    <location>
        <begin position="8"/>
        <end position="47"/>
    </location>
</feature>
<sequence>MALLSENLHIDVAIEILLRLPVKSLHRFRCVCRTWNDLIKSPKFISMHVNHSTLALNSHLVLIKRNLVEDNCTSILSFHANDESLDVVSPELQIPYFSYPFMEVLGPCNGIICLTNYMTFVFCNPVTREFSLLPPNSCPCASSPFFCHTKGVGFGFDSSIISDFKLVRIAIHSHKEHGHYHHENRAEIYSLKSKAWRQLDGVLPEVKYTPCFEIFFNDSCHWQAFSGRDHKKFILSFRMSSEKFAEIDLPNNLTNLDEKCMSLEVSNGSLALIAYTDSQLKLEDQYTEIWIMKEYGISESWTKLFKIGPLSGIRCPLSFMKNDVLLLENIEGQLISYSIAKQDTEAFEIYGSSTSLRAMVYKESLLSIE</sequence>
<dbReference type="InterPro" id="IPR006527">
    <property type="entry name" value="F-box-assoc_dom_typ1"/>
</dbReference>
<evidence type="ECO:0000313" key="3">
    <source>
        <dbReference type="Proteomes" id="UP001454036"/>
    </source>
</evidence>
<name>A0AAV3PKK2_LITER</name>
<dbReference type="InterPro" id="IPR050796">
    <property type="entry name" value="SCF_F-box_component"/>
</dbReference>
<dbReference type="AlphaFoldDB" id="A0AAV3PKK2"/>
<dbReference type="SUPFAM" id="SSF81383">
    <property type="entry name" value="F-box domain"/>
    <property type="match status" value="1"/>
</dbReference>
<dbReference type="PANTHER" id="PTHR31672:SF13">
    <property type="entry name" value="F-BOX PROTEIN CPR30-LIKE"/>
    <property type="match status" value="1"/>
</dbReference>
<dbReference type="Proteomes" id="UP001454036">
    <property type="component" value="Unassembled WGS sequence"/>
</dbReference>
<evidence type="ECO:0000313" key="2">
    <source>
        <dbReference type="EMBL" id="GAA0152287.1"/>
    </source>
</evidence>
<dbReference type="InterPro" id="IPR017451">
    <property type="entry name" value="F-box-assoc_interact_dom"/>
</dbReference>
<reference evidence="2 3" key="1">
    <citation type="submission" date="2024-01" db="EMBL/GenBank/DDBJ databases">
        <title>The complete chloroplast genome sequence of Lithospermum erythrorhizon: insights into the phylogenetic relationship among Boraginaceae species and the maternal lineages of purple gromwells.</title>
        <authorList>
            <person name="Okada T."/>
            <person name="Watanabe K."/>
        </authorList>
    </citation>
    <scope>NUCLEOTIDE SEQUENCE [LARGE SCALE GENOMIC DNA]</scope>
</reference>
<organism evidence="2 3">
    <name type="scientific">Lithospermum erythrorhizon</name>
    <name type="common">Purple gromwell</name>
    <name type="synonym">Lithospermum officinale var. erythrorhizon</name>
    <dbReference type="NCBI Taxonomy" id="34254"/>
    <lineage>
        <taxon>Eukaryota</taxon>
        <taxon>Viridiplantae</taxon>
        <taxon>Streptophyta</taxon>
        <taxon>Embryophyta</taxon>
        <taxon>Tracheophyta</taxon>
        <taxon>Spermatophyta</taxon>
        <taxon>Magnoliopsida</taxon>
        <taxon>eudicotyledons</taxon>
        <taxon>Gunneridae</taxon>
        <taxon>Pentapetalae</taxon>
        <taxon>asterids</taxon>
        <taxon>lamiids</taxon>
        <taxon>Boraginales</taxon>
        <taxon>Boraginaceae</taxon>
        <taxon>Boraginoideae</taxon>
        <taxon>Lithospermeae</taxon>
        <taxon>Lithospermum</taxon>
    </lineage>
</organism>
<dbReference type="SMART" id="SM00256">
    <property type="entry name" value="FBOX"/>
    <property type="match status" value="1"/>
</dbReference>
<protein>
    <recommendedName>
        <fullName evidence="1">F-box domain-containing protein</fullName>
    </recommendedName>
</protein>
<comment type="caution">
    <text evidence="2">The sequence shown here is derived from an EMBL/GenBank/DDBJ whole genome shotgun (WGS) entry which is preliminary data.</text>
</comment>
<gene>
    <name evidence="2" type="ORF">LIER_10802</name>
</gene>
<proteinExistence type="predicted"/>
<dbReference type="Pfam" id="PF00646">
    <property type="entry name" value="F-box"/>
    <property type="match status" value="1"/>
</dbReference>
<dbReference type="InterPro" id="IPR036047">
    <property type="entry name" value="F-box-like_dom_sf"/>
</dbReference>
<dbReference type="CDD" id="cd22157">
    <property type="entry name" value="F-box_AtFBW1-like"/>
    <property type="match status" value="1"/>
</dbReference>
<dbReference type="InterPro" id="IPR001810">
    <property type="entry name" value="F-box_dom"/>
</dbReference>
<accession>A0AAV3PKK2</accession>
<dbReference type="PANTHER" id="PTHR31672">
    <property type="entry name" value="BNACNNG10540D PROTEIN"/>
    <property type="match status" value="1"/>
</dbReference>